<proteinExistence type="inferred from homology"/>
<reference evidence="13" key="1">
    <citation type="submission" date="2025-08" db="UniProtKB">
        <authorList>
            <consortium name="RefSeq"/>
        </authorList>
    </citation>
    <scope>IDENTIFICATION</scope>
</reference>
<evidence type="ECO:0000256" key="4">
    <source>
        <dbReference type="ARBA" id="ARBA00022723"/>
    </source>
</evidence>
<evidence type="ECO:0000259" key="11">
    <source>
        <dbReference type="PROSITE" id="PS50234"/>
    </source>
</evidence>
<accession>A0ABM3YBA4</accession>
<evidence type="ECO:0000256" key="5">
    <source>
        <dbReference type="ARBA" id="ARBA00022729"/>
    </source>
</evidence>
<gene>
    <name evidence="13" type="primary">LOC103119659</name>
</gene>
<dbReference type="CDD" id="cd00198">
    <property type="entry name" value="vWFA"/>
    <property type="match status" value="1"/>
</dbReference>
<keyword evidence="5" id="KW-0732">Signal</keyword>
<keyword evidence="7" id="KW-0862">Zinc</keyword>
<evidence type="ECO:0000256" key="7">
    <source>
        <dbReference type="ARBA" id="ARBA00022833"/>
    </source>
</evidence>
<evidence type="ECO:0000313" key="13">
    <source>
        <dbReference type="RefSeq" id="XP_060058353.1"/>
    </source>
</evidence>
<dbReference type="Pfam" id="PF08434">
    <property type="entry name" value="CLCA"/>
    <property type="match status" value="1"/>
</dbReference>
<feature type="domain" description="VWFA" evidence="11">
    <location>
        <begin position="258"/>
        <end position="426"/>
    </location>
</feature>
<dbReference type="Pfam" id="PF00092">
    <property type="entry name" value="VWA"/>
    <property type="match status" value="1"/>
</dbReference>
<name>A0ABM3YBA4_ERIEU</name>
<dbReference type="InterPro" id="IPR004727">
    <property type="entry name" value="CLCA_chordata"/>
</dbReference>
<dbReference type="InterPro" id="IPR002035">
    <property type="entry name" value="VWF_A"/>
</dbReference>
<dbReference type="RefSeq" id="XP_060058353.1">
    <property type="nucleotide sequence ID" value="XM_060202370.1"/>
</dbReference>
<dbReference type="Proteomes" id="UP001652624">
    <property type="component" value="Chromosome 11"/>
</dbReference>
<keyword evidence="9" id="KW-0325">Glycoprotein</keyword>
<evidence type="ECO:0000256" key="1">
    <source>
        <dbReference type="ARBA" id="ARBA00006398"/>
    </source>
</evidence>
<keyword evidence="10" id="KW-0868">Chloride</keyword>
<protein>
    <submittedName>
        <fullName evidence="13">Calcium-activated chloride channel regulator 1-like</fullName>
    </submittedName>
</protein>
<dbReference type="InterPro" id="IPR051266">
    <property type="entry name" value="CLCR"/>
</dbReference>
<evidence type="ECO:0000313" key="12">
    <source>
        <dbReference type="Proteomes" id="UP001652624"/>
    </source>
</evidence>
<keyword evidence="12" id="KW-1185">Reference proteome</keyword>
<organism evidence="12 13">
    <name type="scientific">Erinaceus europaeus</name>
    <name type="common">Western European hedgehog</name>
    <dbReference type="NCBI Taxonomy" id="9365"/>
    <lineage>
        <taxon>Eukaryota</taxon>
        <taxon>Metazoa</taxon>
        <taxon>Chordata</taxon>
        <taxon>Craniata</taxon>
        <taxon>Vertebrata</taxon>
        <taxon>Euteleostomi</taxon>
        <taxon>Mammalia</taxon>
        <taxon>Eutheria</taxon>
        <taxon>Laurasiatheria</taxon>
        <taxon>Eulipotyphla</taxon>
        <taxon>Erinaceidae</taxon>
        <taxon>Erinaceinae</taxon>
        <taxon>Erinaceus</taxon>
    </lineage>
</organism>
<dbReference type="Gene3D" id="3.40.50.410">
    <property type="entry name" value="von Willebrand factor, type A domain"/>
    <property type="match status" value="1"/>
</dbReference>
<keyword evidence="6" id="KW-0378">Hydrolase</keyword>
<dbReference type="PANTHER" id="PTHR10579:SF42">
    <property type="entry name" value="CHLORIDE CHANNEL ACCESSORY 3B"/>
    <property type="match status" value="1"/>
</dbReference>
<dbReference type="SUPFAM" id="SSF53300">
    <property type="entry name" value="vWA-like"/>
    <property type="match status" value="1"/>
</dbReference>
<dbReference type="GeneID" id="103119659"/>
<keyword evidence="4" id="KW-0479">Metal-binding</keyword>
<sequence>MTIKVLADNLSRSLGLKKLNIPQGNSEKTLNAYSKSQDENVLQVFVTAVWANVIVANPYAKYGDDPYTLQYGQCGEKGQYIHFNPNFLLDNNIHVYGPRGRVLVHEWAHLRWGVFDEYNEDRPFYFSRKETIEATRCSSNITGTVIVSKCQEGICTQRPCKHDSQTGLYEADCTFIPKKFNTARESIMFLQSLNSVTKLCTKETHNPDAPNLQNKMCSKRSTWEAITKSEDFQKASPMPGTNPPPPPTFSLLRTRQHVVCLVLDKSGSMDSEERLLQMNQAAELFLNQIIEKESLVGMVTFKSYATIQNDLTEVTDDDDYQKITANLPQVADGGTSICSGLTTGFQVITRNSQSTSGSEIILLTDGEDSQISSCFEEVKQSGAIIHTIALGPSAAKELETLATMTGGHRFYAHRDINGLIDAFSRISSRSGSISQQAIQLESKTVNAAGGKWTNGTVPVDKTVGNDTFFVVTWTTQRSEIFLQDPKGKIYETSHFQEDKLNIRSVRLRIPGTAETGTWTYSLLNKHADSQLLTVTVTTRARDSTTFPVTATVHMSRNTAHYPSPMIVYARVSQGFLPVLGVNVTAIIEKSEDGYQVTLELWDNGAGADNVKNDGIYSRYFTDYHGNGRYSLKVIAQARKNTAKISLKQQNKALYIPGYTENGKIKMNPPSPEVEDGMKVQDFNRLTSGGSFTLSGAPSAGTPTHVFPQGRITDVETKFKEDSVQLSWTVPGNVLDKGKANSYIIRISKHFLDLQEDFDNATLVNTSSLVPKEAGSTESFEFKPEPFRIENGTKFYAAIRSVHEGSRNSEISNIAEAIKFIPPQEGSGSPGTNISAISLTIWVFVVVLSIY</sequence>
<keyword evidence="3" id="KW-0645">Protease</keyword>
<evidence type="ECO:0000256" key="9">
    <source>
        <dbReference type="ARBA" id="ARBA00023180"/>
    </source>
</evidence>
<dbReference type="InterPro" id="IPR036465">
    <property type="entry name" value="vWFA_dom_sf"/>
</dbReference>
<evidence type="ECO:0000256" key="8">
    <source>
        <dbReference type="ARBA" id="ARBA00023049"/>
    </source>
</evidence>
<evidence type="ECO:0000256" key="6">
    <source>
        <dbReference type="ARBA" id="ARBA00022801"/>
    </source>
</evidence>
<keyword evidence="2" id="KW-0813">Transport</keyword>
<evidence type="ECO:0000256" key="2">
    <source>
        <dbReference type="ARBA" id="ARBA00022448"/>
    </source>
</evidence>
<evidence type="ECO:0000256" key="10">
    <source>
        <dbReference type="ARBA" id="ARBA00023214"/>
    </source>
</evidence>
<dbReference type="NCBIfam" id="NF041940">
    <property type="entry name" value="choice_anch_X"/>
    <property type="match status" value="1"/>
</dbReference>
<dbReference type="PROSITE" id="PS50234">
    <property type="entry name" value="VWFA"/>
    <property type="match status" value="1"/>
</dbReference>
<dbReference type="NCBIfam" id="TIGR00868">
    <property type="entry name" value="hCaCC"/>
    <property type="match status" value="1"/>
</dbReference>
<keyword evidence="8" id="KW-0482">Metalloprotease</keyword>
<dbReference type="PANTHER" id="PTHR10579">
    <property type="entry name" value="CALCIUM-ACTIVATED CHLORIDE CHANNEL REGULATOR"/>
    <property type="match status" value="1"/>
</dbReference>
<dbReference type="SMART" id="SM00327">
    <property type="entry name" value="VWA"/>
    <property type="match status" value="1"/>
</dbReference>
<dbReference type="InterPro" id="IPR013642">
    <property type="entry name" value="CLCA_N"/>
</dbReference>
<comment type="similarity">
    <text evidence="1">Belongs to the CLCR family.</text>
</comment>
<evidence type="ECO:0000256" key="3">
    <source>
        <dbReference type="ARBA" id="ARBA00022670"/>
    </source>
</evidence>